<accession>A0ABT4JQY5</accession>
<dbReference type="EMBL" id="JAPUBN010000010">
    <property type="protein sequence ID" value="MCZ2720691.1"/>
    <property type="molecule type" value="Genomic_DNA"/>
</dbReference>
<name>A0ABT4JQY5_9GAMM</name>
<keyword evidence="2" id="KW-1185">Reference proteome</keyword>
<evidence type="ECO:0000313" key="2">
    <source>
        <dbReference type="Proteomes" id="UP001149719"/>
    </source>
</evidence>
<organism evidence="1 2">
    <name type="scientific">Marinomonas phaeophyticola</name>
    <dbReference type="NCBI Taxonomy" id="3004091"/>
    <lineage>
        <taxon>Bacteria</taxon>
        <taxon>Pseudomonadati</taxon>
        <taxon>Pseudomonadota</taxon>
        <taxon>Gammaproteobacteria</taxon>
        <taxon>Oceanospirillales</taxon>
        <taxon>Oceanospirillaceae</taxon>
        <taxon>Marinomonas</taxon>
    </lineage>
</organism>
<dbReference type="RefSeq" id="WP_269122783.1">
    <property type="nucleotide sequence ID" value="NZ_JAPUBN010000010.1"/>
</dbReference>
<proteinExistence type="predicted"/>
<dbReference type="Pfam" id="PF14352">
    <property type="entry name" value="DUF4402"/>
    <property type="match status" value="1"/>
</dbReference>
<dbReference type="Proteomes" id="UP001149719">
    <property type="component" value="Unassembled WGS sequence"/>
</dbReference>
<reference evidence="1" key="1">
    <citation type="submission" date="2022-12" db="EMBL/GenBank/DDBJ databases">
        <title>Marinomonas 15G1-11 sp. nov, isolated from marine algae.</title>
        <authorList>
            <person name="Butt M."/>
            <person name="Choi D.G."/>
            <person name="Kim J.M."/>
            <person name="Lee J.K."/>
            <person name="Baek J.H."/>
            <person name="Jeon C.O."/>
        </authorList>
    </citation>
    <scope>NUCLEOTIDE SEQUENCE</scope>
    <source>
        <strain evidence="1">15G1-11</strain>
    </source>
</reference>
<protein>
    <submittedName>
        <fullName evidence="1">DUF4402 domain-containing protein</fullName>
    </submittedName>
</protein>
<sequence length="152" mass="16444">MRLILIFCFLILHSVSLLAEVVNIRPLSFGRIVISDNSTIGEYTIDYLGNITATNHFRIIEAGSPAEFLLFNYPANAQVFITPSVIQASTSSTPFSTGQFTLVNLTSPGSIFIRTDGTAEVGVGGTLRTSGSGSMNYSDADYTINLQISFDF</sequence>
<evidence type="ECO:0000313" key="1">
    <source>
        <dbReference type="EMBL" id="MCZ2720691.1"/>
    </source>
</evidence>
<comment type="caution">
    <text evidence="1">The sequence shown here is derived from an EMBL/GenBank/DDBJ whole genome shotgun (WGS) entry which is preliminary data.</text>
</comment>
<gene>
    <name evidence="1" type="ORF">O1D97_03280</name>
</gene>
<dbReference type="InterPro" id="IPR025514">
    <property type="entry name" value="DUF4402"/>
</dbReference>